<dbReference type="Gene3D" id="1.10.10.60">
    <property type="entry name" value="Homeodomain-like"/>
    <property type="match status" value="1"/>
</dbReference>
<evidence type="ECO:0000313" key="2">
    <source>
        <dbReference type="Proteomes" id="UP000270616"/>
    </source>
</evidence>
<organism evidence="1 2">
    <name type="scientific">Kocuria soli</name>
    <dbReference type="NCBI Taxonomy" id="2485125"/>
    <lineage>
        <taxon>Bacteria</taxon>
        <taxon>Bacillati</taxon>
        <taxon>Actinomycetota</taxon>
        <taxon>Actinomycetes</taxon>
        <taxon>Micrococcales</taxon>
        <taxon>Micrococcaceae</taxon>
        <taxon>Kocuria</taxon>
    </lineage>
</organism>
<comment type="caution">
    <text evidence="1">The sequence shown here is derived from an EMBL/GenBank/DDBJ whole genome shotgun (WGS) entry which is preliminary data.</text>
</comment>
<name>A0A3N3ZZU7_9MICC</name>
<dbReference type="AlphaFoldDB" id="A0A3N3ZZU7"/>
<evidence type="ECO:0000313" key="1">
    <source>
        <dbReference type="EMBL" id="ROZ64668.1"/>
    </source>
</evidence>
<sequence length="110" mass="12543">MEQLPRPVTRLTETMLLEAERRYRGGEILRTIAKDLGVSRERLSSHLRKRGVRLRREKPAPALVLEMCRRYEQGESLARVGARLGFNPSSVRVALLAAGVKLRDTHGRVR</sequence>
<keyword evidence="2" id="KW-1185">Reference proteome</keyword>
<dbReference type="EMBL" id="RKMF01000002">
    <property type="protein sequence ID" value="ROZ64668.1"/>
    <property type="molecule type" value="Genomic_DNA"/>
</dbReference>
<reference evidence="1 2" key="1">
    <citation type="submission" date="2018-10" db="EMBL/GenBank/DDBJ databases">
        <title>Kocuria sp. M5W7-7, whole genome shotgun sequence.</title>
        <authorList>
            <person name="Tuo L."/>
        </authorList>
    </citation>
    <scope>NUCLEOTIDE SEQUENCE [LARGE SCALE GENOMIC DNA]</scope>
    <source>
        <strain evidence="1 2">M5W7-7</strain>
    </source>
</reference>
<proteinExistence type="predicted"/>
<dbReference type="Proteomes" id="UP000270616">
    <property type="component" value="Unassembled WGS sequence"/>
</dbReference>
<gene>
    <name evidence="1" type="ORF">EDL96_02135</name>
</gene>
<protein>
    <submittedName>
        <fullName evidence="1">Uncharacterized protein</fullName>
    </submittedName>
</protein>
<accession>A0A3N3ZZU7</accession>